<keyword evidence="2" id="KW-1185">Reference proteome</keyword>
<organism evidence="1 2">
    <name type="scientific">Ataeniobius toweri</name>
    <dbReference type="NCBI Taxonomy" id="208326"/>
    <lineage>
        <taxon>Eukaryota</taxon>
        <taxon>Metazoa</taxon>
        <taxon>Chordata</taxon>
        <taxon>Craniata</taxon>
        <taxon>Vertebrata</taxon>
        <taxon>Euteleostomi</taxon>
        <taxon>Actinopterygii</taxon>
        <taxon>Neopterygii</taxon>
        <taxon>Teleostei</taxon>
        <taxon>Neoteleostei</taxon>
        <taxon>Acanthomorphata</taxon>
        <taxon>Ovalentaria</taxon>
        <taxon>Atherinomorphae</taxon>
        <taxon>Cyprinodontiformes</taxon>
        <taxon>Goodeidae</taxon>
        <taxon>Ataeniobius</taxon>
    </lineage>
</organism>
<reference evidence="1 2" key="1">
    <citation type="submission" date="2021-07" db="EMBL/GenBank/DDBJ databases">
        <authorList>
            <person name="Palmer J.M."/>
        </authorList>
    </citation>
    <scope>NUCLEOTIDE SEQUENCE [LARGE SCALE GENOMIC DNA]</scope>
    <source>
        <strain evidence="1 2">AT_MEX2019</strain>
        <tissue evidence="1">Muscle</tissue>
    </source>
</reference>
<protein>
    <submittedName>
        <fullName evidence="1">Uncharacterized protein</fullName>
    </submittedName>
</protein>
<gene>
    <name evidence="1" type="ORF">ATANTOWER_026746</name>
</gene>
<evidence type="ECO:0000313" key="2">
    <source>
        <dbReference type="Proteomes" id="UP001345963"/>
    </source>
</evidence>
<dbReference type="Proteomes" id="UP001345963">
    <property type="component" value="Unassembled WGS sequence"/>
</dbReference>
<evidence type="ECO:0000313" key="1">
    <source>
        <dbReference type="EMBL" id="MED6256824.1"/>
    </source>
</evidence>
<comment type="caution">
    <text evidence="1">The sequence shown here is derived from an EMBL/GenBank/DDBJ whole genome shotgun (WGS) entry which is preliminary data.</text>
</comment>
<accession>A0ABU7C5F8</accession>
<dbReference type="EMBL" id="JAHUTI010078741">
    <property type="protein sequence ID" value="MED6256824.1"/>
    <property type="molecule type" value="Genomic_DNA"/>
</dbReference>
<proteinExistence type="predicted"/>
<sequence length="76" mass="8710">MRLLNPTNEMMHARPVEHLTAIPPEEHRRGWGIDLMPSYFFNKLALCTVVVCCPSVKLLSLTWLQRLAQVIPVITL</sequence>
<name>A0ABU7C5F8_9TELE</name>